<dbReference type="PANTHER" id="PTHR34989">
    <property type="entry name" value="PROTEIN HDED"/>
    <property type="match status" value="1"/>
</dbReference>
<keyword evidence="1" id="KW-1133">Transmembrane helix</keyword>
<comment type="caution">
    <text evidence="2">The sequence shown here is derived from an EMBL/GenBank/DDBJ whole genome shotgun (WGS) entry which is preliminary data.</text>
</comment>
<protein>
    <submittedName>
        <fullName evidence="2">HdeD family acid-resistance protein</fullName>
    </submittedName>
</protein>
<evidence type="ECO:0000313" key="2">
    <source>
        <dbReference type="EMBL" id="MFD1483959.1"/>
    </source>
</evidence>
<sequence length="179" mass="19581">MFKTTHFGFDWGEFITGIALLIAAVVMLRHPGATMLTLSFIFAIIAIIRGIATLAAFSKLHELTGVRAWVSLVAGIIDLLVGVLFLFDLESGVMALAYFFATWFLIDSIANLLNASHLRDAGLPWLILNILFDLLAILISLLLFMQPVLSAVGIVTILAMFVAVWGVNALVLAFGRRYL</sequence>
<keyword evidence="1" id="KW-0472">Membrane</keyword>
<organism evidence="2 3">
    <name type="scientific">Lacticaseibacillus baoqingensis</name>
    <dbReference type="NCBI Taxonomy" id="2486013"/>
    <lineage>
        <taxon>Bacteria</taxon>
        <taxon>Bacillati</taxon>
        <taxon>Bacillota</taxon>
        <taxon>Bacilli</taxon>
        <taxon>Lactobacillales</taxon>
        <taxon>Lactobacillaceae</taxon>
        <taxon>Lacticaseibacillus</taxon>
    </lineage>
</organism>
<feature type="transmembrane region" description="Helical" evidence="1">
    <location>
        <begin position="7"/>
        <end position="28"/>
    </location>
</feature>
<dbReference type="RefSeq" id="WP_125749480.1">
    <property type="nucleotide sequence ID" value="NZ_JBHTON010000004.1"/>
</dbReference>
<name>A0ABW4E343_9LACO</name>
<evidence type="ECO:0000256" key="1">
    <source>
        <dbReference type="SAM" id="Phobius"/>
    </source>
</evidence>
<evidence type="ECO:0000313" key="3">
    <source>
        <dbReference type="Proteomes" id="UP001597252"/>
    </source>
</evidence>
<keyword evidence="1" id="KW-0812">Transmembrane</keyword>
<dbReference type="EMBL" id="JBHTON010000004">
    <property type="protein sequence ID" value="MFD1483959.1"/>
    <property type="molecule type" value="Genomic_DNA"/>
</dbReference>
<dbReference type="Proteomes" id="UP001597252">
    <property type="component" value="Unassembled WGS sequence"/>
</dbReference>
<dbReference type="Pfam" id="PF03729">
    <property type="entry name" value="DUF308"/>
    <property type="match status" value="2"/>
</dbReference>
<reference evidence="3" key="1">
    <citation type="journal article" date="2019" name="Int. J. Syst. Evol. Microbiol.">
        <title>The Global Catalogue of Microorganisms (GCM) 10K type strain sequencing project: providing services to taxonomists for standard genome sequencing and annotation.</title>
        <authorList>
            <consortium name="The Broad Institute Genomics Platform"/>
            <consortium name="The Broad Institute Genome Sequencing Center for Infectious Disease"/>
            <person name="Wu L."/>
            <person name="Ma J."/>
        </authorList>
    </citation>
    <scope>NUCLEOTIDE SEQUENCE [LARGE SCALE GENOMIC DNA]</scope>
    <source>
        <strain evidence="3">CCM 8903</strain>
    </source>
</reference>
<accession>A0ABW4E343</accession>
<feature type="transmembrane region" description="Helical" evidence="1">
    <location>
        <begin position="34"/>
        <end position="57"/>
    </location>
</feature>
<dbReference type="InterPro" id="IPR005325">
    <property type="entry name" value="DUF308_memb"/>
</dbReference>
<keyword evidence="3" id="KW-1185">Reference proteome</keyword>
<dbReference type="InterPro" id="IPR052712">
    <property type="entry name" value="Acid_resist_chaperone_HdeD"/>
</dbReference>
<proteinExistence type="predicted"/>
<gene>
    <name evidence="2" type="ORF">ACFQ5J_01680</name>
</gene>
<feature type="transmembrane region" description="Helical" evidence="1">
    <location>
        <begin position="93"/>
        <end position="113"/>
    </location>
</feature>
<feature type="transmembrane region" description="Helical" evidence="1">
    <location>
        <begin position="69"/>
        <end position="87"/>
    </location>
</feature>
<feature type="transmembrane region" description="Helical" evidence="1">
    <location>
        <begin position="151"/>
        <end position="174"/>
    </location>
</feature>
<feature type="transmembrane region" description="Helical" evidence="1">
    <location>
        <begin position="125"/>
        <end position="145"/>
    </location>
</feature>
<dbReference type="PANTHER" id="PTHR34989:SF1">
    <property type="entry name" value="PROTEIN HDED"/>
    <property type="match status" value="1"/>
</dbReference>